<protein>
    <submittedName>
        <fullName evidence="2">TRAP transporter</fullName>
    </submittedName>
</protein>
<comment type="caution">
    <text evidence="2">The sequence shown here is derived from an EMBL/GenBank/DDBJ whole genome shotgun (WGS) entry which is preliminary data.</text>
</comment>
<dbReference type="Pfam" id="PF03480">
    <property type="entry name" value="DctP"/>
    <property type="match status" value="1"/>
</dbReference>
<dbReference type="OrthoDB" id="9815946at2"/>
<sequence length="339" mass="38129">MLKFVKKTIPICLLSLILVLNLTGCGGFTNGKRIIRISHGQSETHPDHLGLLAFEKYVESKLGDKYDVQIFPNELLGPSVKAIELVQTGAIDFAVCSTGNLETFDNVYQIFSMPYLFDSIDAYHKVMEDKKLINSIFKSTKDAGFESVTWFEAGTRNFYAKTPIKTPEDLKGKKIRVQQSPTNVKMIDLFGAAAAPMSFGEVYTAIQQGVIDGAENNELALTNNKHGEVAKYYVYNHHQMVPDLLIGNVKFLEGLSPKERRVFDEAAKQATNVERSQWDNQINIAINQAKDMGVKFTDTNVQAFKEKVLPLQKELLSKNKKLQPIYDQIQEVNKQGKEK</sequence>
<gene>
    <name evidence="2" type="ORF">Z968_05995</name>
</gene>
<proteinExistence type="predicted"/>
<dbReference type="InterPro" id="IPR018389">
    <property type="entry name" value="DctP_fam"/>
</dbReference>
<dbReference type="NCBIfam" id="TIGR00787">
    <property type="entry name" value="dctP"/>
    <property type="match status" value="1"/>
</dbReference>
<dbReference type="CDD" id="cd13671">
    <property type="entry name" value="PBP2_TRAP_SBP_like_3"/>
    <property type="match status" value="1"/>
</dbReference>
<organism evidence="2 3">
    <name type="scientific">Clostridium novyi A str. 4552</name>
    <dbReference type="NCBI Taxonomy" id="1444289"/>
    <lineage>
        <taxon>Bacteria</taxon>
        <taxon>Bacillati</taxon>
        <taxon>Bacillota</taxon>
        <taxon>Clostridia</taxon>
        <taxon>Eubacteriales</taxon>
        <taxon>Clostridiaceae</taxon>
        <taxon>Clostridium</taxon>
    </lineage>
</organism>
<dbReference type="PANTHER" id="PTHR33376">
    <property type="match status" value="1"/>
</dbReference>
<dbReference type="Gene3D" id="3.40.190.170">
    <property type="entry name" value="Bacterial extracellular solute-binding protein, family 7"/>
    <property type="match status" value="1"/>
</dbReference>
<dbReference type="RefSeq" id="WP_039254603.1">
    <property type="nucleotide sequence ID" value="NZ_JENJ01000020.1"/>
</dbReference>
<name>A0A0A0I8F3_CLONO</name>
<dbReference type="PIRSF" id="PIRSF006470">
    <property type="entry name" value="DctB"/>
    <property type="match status" value="1"/>
</dbReference>
<dbReference type="NCBIfam" id="NF037995">
    <property type="entry name" value="TRAP_S1"/>
    <property type="match status" value="1"/>
</dbReference>
<dbReference type="Proteomes" id="UP000030012">
    <property type="component" value="Unassembled WGS sequence"/>
</dbReference>
<dbReference type="PANTHER" id="PTHR33376:SF2">
    <property type="entry name" value="DICARBOXYLATE-BINDING PERIPLASMIC PROTEIN"/>
    <property type="match status" value="1"/>
</dbReference>
<evidence type="ECO:0000313" key="2">
    <source>
        <dbReference type="EMBL" id="KGM96586.1"/>
    </source>
</evidence>
<dbReference type="GO" id="GO:0055085">
    <property type="term" value="P:transmembrane transport"/>
    <property type="evidence" value="ECO:0007669"/>
    <property type="project" value="InterPro"/>
</dbReference>
<dbReference type="GO" id="GO:0030288">
    <property type="term" value="C:outer membrane-bounded periplasmic space"/>
    <property type="evidence" value="ECO:0007669"/>
    <property type="project" value="InterPro"/>
</dbReference>
<dbReference type="InterPro" id="IPR038404">
    <property type="entry name" value="TRAP_DctP_sf"/>
</dbReference>
<reference evidence="2 3" key="1">
    <citation type="submission" date="2014-01" db="EMBL/GenBank/DDBJ databases">
        <title>Plasmidome dynamics in the species complex Clostridium novyi sensu lato converts strains of independent lineages into distinctly different pathogens.</title>
        <authorList>
            <person name="Skarin H."/>
            <person name="Segerman B."/>
        </authorList>
    </citation>
    <scope>NUCLEOTIDE SEQUENCE [LARGE SCALE GENOMIC DNA]</scope>
    <source>
        <strain evidence="2 3">4552</strain>
    </source>
</reference>
<evidence type="ECO:0000256" key="1">
    <source>
        <dbReference type="ARBA" id="ARBA00022729"/>
    </source>
</evidence>
<dbReference type="AlphaFoldDB" id="A0A0A0I8F3"/>
<dbReference type="GO" id="GO:0030246">
    <property type="term" value="F:carbohydrate binding"/>
    <property type="evidence" value="ECO:0007669"/>
    <property type="project" value="TreeGrafter"/>
</dbReference>
<dbReference type="SUPFAM" id="SSF53850">
    <property type="entry name" value="Periplasmic binding protein-like II"/>
    <property type="match status" value="1"/>
</dbReference>
<dbReference type="InterPro" id="IPR004682">
    <property type="entry name" value="TRAP_DctP"/>
</dbReference>
<accession>A0A0A0I8F3</accession>
<keyword evidence="1" id="KW-0732">Signal</keyword>
<dbReference type="EMBL" id="JENJ01000020">
    <property type="protein sequence ID" value="KGM96586.1"/>
    <property type="molecule type" value="Genomic_DNA"/>
</dbReference>
<evidence type="ECO:0000313" key="3">
    <source>
        <dbReference type="Proteomes" id="UP000030012"/>
    </source>
</evidence>